<sequence length="372" mass="40532">MDVVFMSLKVDLLKDAQLEVLRELLIVRLNHPFKVLSSAVLNGGLTYADAIVNVNVPKDYDHRDPKGYIATVCLKKGLNPEKTVGLMTAVDMSNTSFKIGACEDLKIAVVTTAGTSNAVAAGDRYSQQTLLNTVNIIALVDGVLSDSCLVELVKTITEAKTLAFRELDIRSKISRKPATGTSTDSIVIAVSQQGSFCEFAGTATPLGQLASTLTLEAVKEAVEKQDKISPKRPVLKRLIEHGFPLSSFIEQSLQLNDRRRTTSSQAEKLLEVVCQEEEFAAMLLASIRLDEDIALGCVPDRVKDGLRRKAPSLIKALNAFCLEALKVKRQAKSSKILVLDEYPFTSSFLQSVLHTVVLKKEEGLGENGLEEA</sequence>
<dbReference type="EMBL" id="QMQX01000050">
    <property type="protein sequence ID" value="RLE52507.1"/>
    <property type="molecule type" value="Genomic_DNA"/>
</dbReference>
<dbReference type="PANTHER" id="PTHR35336:SF5">
    <property type="entry name" value="ADENOSYLCOBINAMIDE AMIDOHYDROLASE"/>
    <property type="match status" value="1"/>
</dbReference>
<gene>
    <name evidence="1" type="ORF">DRJ31_03875</name>
    <name evidence="2" type="ORF">DRJ33_03640</name>
</gene>
<dbReference type="AlphaFoldDB" id="A0A497ERS2"/>
<evidence type="ECO:0000313" key="3">
    <source>
        <dbReference type="Proteomes" id="UP000272051"/>
    </source>
</evidence>
<proteinExistence type="predicted"/>
<protein>
    <recommendedName>
        <fullName evidence="5">Adenosylcobinamide amidohydrolase</fullName>
    </recommendedName>
</protein>
<dbReference type="InterPro" id="IPR052209">
    <property type="entry name" value="CbiZ"/>
</dbReference>
<comment type="caution">
    <text evidence="1">The sequence shown here is derived from an EMBL/GenBank/DDBJ whole genome shotgun (WGS) entry which is preliminary data.</text>
</comment>
<organism evidence="1 4">
    <name type="scientific">Thermoproteota archaeon</name>
    <dbReference type="NCBI Taxonomy" id="2056631"/>
    <lineage>
        <taxon>Archaea</taxon>
        <taxon>Thermoproteota</taxon>
    </lineage>
</organism>
<dbReference type="Proteomes" id="UP000272051">
    <property type="component" value="Unassembled WGS sequence"/>
</dbReference>
<name>A0A497ERS2_9CREN</name>
<dbReference type="EMBL" id="QMQV01000024">
    <property type="protein sequence ID" value="RLE49742.1"/>
    <property type="molecule type" value="Genomic_DNA"/>
</dbReference>
<evidence type="ECO:0000313" key="4">
    <source>
        <dbReference type="Proteomes" id="UP000278475"/>
    </source>
</evidence>
<dbReference type="Proteomes" id="UP000278475">
    <property type="component" value="Unassembled WGS sequence"/>
</dbReference>
<dbReference type="Pfam" id="PF01955">
    <property type="entry name" value="CbiZ"/>
    <property type="match status" value="1"/>
</dbReference>
<evidence type="ECO:0000313" key="2">
    <source>
        <dbReference type="EMBL" id="RLE52507.1"/>
    </source>
</evidence>
<evidence type="ECO:0008006" key="5">
    <source>
        <dbReference type="Google" id="ProtNLM"/>
    </source>
</evidence>
<reference evidence="3 4" key="1">
    <citation type="submission" date="2018-06" db="EMBL/GenBank/DDBJ databases">
        <title>Extensive metabolic versatility and redundancy in microbially diverse, dynamic hydrothermal sediments.</title>
        <authorList>
            <person name="Dombrowski N."/>
            <person name="Teske A."/>
            <person name="Baker B.J."/>
        </authorList>
    </citation>
    <scope>NUCLEOTIDE SEQUENCE [LARGE SCALE GENOMIC DNA]</scope>
    <source>
        <strain evidence="2">B34_G17</strain>
        <strain evidence="1">B66_G16</strain>
    </source>
</reference>
<dbReference type="PANTHER" id="PTHR35336">
    <property type="entry name" value="ADENOSYLCOBINAMIDE AMIDOHYDROLASE"/>
    <property type="match status" value="1"/>
</dbReference>
<evidence type="ECO:0000313" key="1">
    <source>
        <dbReference type="EMBL" id="RLE49742.1"/>
    </source>
</evidence>
<dbReference type="InterPro" id="IPR002808">
    <property type="entry name" value="AdoCbi_amidolase"/>
</dbReference>
<accession>A0A497ERS2</accession>